<organism evidence="2">
    <name type="scientific">marine sediment metagenome</name>
    <dbReference type="NCBI Taxonomy" id="412755"/>
    <lineage>
        <taxon>unclassified sequences</taxon>
        <taxon>metagenomes</taxon>
        <taxon>ecological metagenomes</taxon>
    </lineage>
</organism>
<evidence type="ECO:0000313" key="1">
    <source>
        <dbReference type="EMBL" id="KKK77183.1"/>
    </source>
</evidence>
<reference evidence="2" key="1">
    <citation type="journal article" date="2015" name="Nature">
        <title>Complex archaea that bridge the gap between prokaryotes and eukaryotes.</title>
        <authorList>
            <person name="Spang A."/>
            <person name="Saw J.H."/>
            <person name="Jorgensen S.L."/>
            <person name="Zaremba-Niedzwiedzka K."/>
            <person name="Martijn J."/>
            <person name="Lind A.E."/>
            <person name="van Eijk R."/>
            <person name="Schleper C."/>
            <person name="Guy L."/>
            <person name="Ettema T.J."/>
        </authorList>
    </citation>
    <scope>NUCLEOTIDE SEQUENCE</scope>
</reference>
<sequence length="193" mass="20483">MAQCSDEQWSLFPKALEDIWGVRRGVDPLHGGDDAHLAEPRDVVGMEVLGVLDAPAEARLPRIGCKGALVDVQHFPVRPVADGVGVELKSVLDGETMSARDRTYIATVKNLRTGAVATEIVDADGYFAAAWADLSRKAVAEAGDRVEVAVIDGSGDIVSGPLVSEITPDEIRNAVVNVRLRLGDIIPAKPALL</sequence>
<dbReference type="AlphaFoldDB" id="A0A0F9AF97"/>
<protein>
    <submittedName>
        <fullName evidence="2">Uncharacterized protein</fullName>
    </submittedName>
</protein>
<dbReference type="EMBL" id="LAZR01055078">
    <property type="protein sequence ID" value="KKK77184.1"/>
    <property type="molecule type" value="Genomic_DNA"/>
</dbReference>
<accession>A0A0F9AF97</accession>
<name>A0A0F9AF97_9ZZZZ</name>
<dbReference type="EMBL" id="LAZR01055078">
    <property type="protein sequence ID" value="KKK77183.1"/>
    <property type="molecule type" value="Genomic_DNA"/>
</dbReference>
<proteinExistence type="predicted"/>
<gene>
    <name evidence="1" type="ORF">LCGC14_2856160</name>
    <name evidence="2" type="ORF">LCGC14_2856170</name>
</gene>
<feature type="non-terminal residue" evidence="2">
    <location>
        <position position="193"/>
    </location>
</feature>
<comment type="caution">
    <text evidence="2">The sequence shown here is derived from an EMBL/GenBank/DDBJ whole genome shotgun (WGS) entry which is preliminary data.</text>
</comment>
<evidence type="ECO:0000313" key="2">
    <source>
        <dbReference type="EMBL" id="KKK77184.1"/>
    </source>
</evidence>